<comment type="caution">
    <text evidence="3">The sequence shown here is derived from an EMBL/GenBank/DDBJ whole genome shotgun (WGS) entry which is preliminary data.</text>
</comment>
<dbReference type="PANTHER" id="PTHR46797:SF10">
    <property type="entry name" value="BLR1115 PROTEIN"/>
    <property type="match status" value="1"/>
</dbReference>
<evidence type="ECO:0000259" key="2">
    <source>
        <dbReference type="PROSITE" id="PS50943"/>
    </source>
</evidence>
<dbReference type="OrthoDB" id="189170at2"/>
<keyword evidence="4" id="KW-1185">Reference proteome</keyword>
<dbReference type="RefSeq" id="WP_129333210.1">
    <property type="nucleotide sequence ID" value="NZ_SDVB01000253.1"/>
</dbReference>
<dbReference type="InterPro" id="IPR050807">
    <property type="entry name" value="TransReg_Diox_bact_type"/>
</dbReference>
<dbReference type="EMBL" id="SDVB01000253">
    <property type="protein sequence ID" value="RYC09805.1"/>
    <property type="molecule type" value="Genomic_DNA"/>
</dbReference>
<dbReference type="PANTHER" id="PTHR46797">
    <property type="entry name" value="HTH-TYPE TRANSCRIPTIONAL REGULATOR"/>
    <property type="match status" value="1"/>
</dbReference>
<dbReference type="InterPro" id="IPR014710">
    <property type="entry name" value="RmlC-like_jellyroll"/>
</dbReference>
<dbReference type="CDD" id="cd00093">
    <property type="entry name" value="HTH_XRE"/>
    <property type="match status" value="1"/>
</dbReference>
<keyword evidence="1" id="KW-0238">DNA-binding</keyword>
<dbReference type="GO" id="GO:0005829">
    <property type="term" value="C:cytosol"/>
    <property type="evidence" value="ECO:0007669"/>
    <property type="project" value="TreeGrafter"/>
</dbReference>
<name>A0A4Q2SUY0_9HYPH</name>
<dbReference type="CDD" id="cd02209">
    <property type="entry name" value="cupin_XRE_C"/>
    <property type="match status" value="1"/>
</dbReference>
<dbReference type="AlphaFoldDB" id="A0A4Q2SUY0"/>
<dbReference type="SMART" id="SM00530">
    <property type="entry name" value="HTH_XRE"/>
    <property type="match status" value="1"/>
</dbReference>
<gene>
    <name evidence="3" type="ORF">EUU22_17085</name>
</gene>
<dbReference type="Pfam" id="PF07883">
    <property type="entry name" value="Cupin_2"/>
    <property type="match status" value="1"/>
</dbReference>
<feature type="domain" description="HTH cro/C1-type" evidence="2">
    <location>
        <begin position="16"/>
        <end position="70"/>
    </location>
</feature>
<proteinExistence type="predicted"/>
<dbReference type="Proteomes" id="UP000291088">
    <property type="component" value="Unassembled WGS sequence"/>
</dbReference>
<dbReference type="Pfam" id="PF01381">
    <property type="entry name" value="HTH_3"/>
    <property type="match status" value="1"/>
</dbReference>
<dbReference type="GO" id="GO:0003700">
    <property type="term" value="F:DNA-binding transcription factor activity"/>
    <property type="evidence" value="ECO:0007669"/>
    <property type="project" value="TreeGrafter"/>
</dbReference>
<dbReference type="InterPro" id="IPR011051">
    <property type="entry name" value="RmlC_Cupin_sf"/>
</dbReference>
<reference evidence="3 4" key="1">
    <citation type="submission" date="2019-01" db="EMBL/GenBank/DDBJ databases">
        <authorList>
            <person name="Deng T."/>
        </authorList>
    </citation>
    <scope>NUCLEOTIDE SEQUENCE [LARGE SCALE GENOMIC DNA]</scope>
    <source>
        <strain evidence="3 4">F8825</strain>
    </source>
</reference>
<dbReference type="PROSITE" id="PS50943">
    <property type="entry name" value="HTH_CROC1"/>
    <property type="match status" value="1"/>
</dbReference>
<dbReference type="Gene3D" id="1.10.260.40">
    <property type="entry name" value="lambda repressor-like DNA-binding domains"/>
    <property type="match status" value="1"/>
</dbReference>
<evidence type="ECO:0000256" key="1">
    <source>
        <dbReference type="ARBA" id="ARBA00023125"/>
    </source>
</evidence>
<organism evidence="3 4">
    <name type="scientific">Ciceribacter ferrooxidans</name>
    <dbReference type="NCBI Taxonomy" id="2509717"/>
    <lineage>
        <taxon>Bacteria</taxon>
        <taxon>Pseudomonadati</taxon>
        <taxon>Pseudomonadota</taxon>
        <taxon>Alphaproteobacteria</taxon>
        <taxon>Hyphomicrobiales</taxon>
        <taxon>Rhizobiaceae</taxon>
        <taxon>Ciceribacter</taxon>
    </lineage>
</organism>
<sequence length="192" mass="21169">MEYEENELARSIGERVKALRSERGLTLDQLAEVSGVSRAMISRIERAETSATAVLLARLCSALGLSLSVFFDTAADAAEPLARRVDQPVWRDPESGYVRRTVAPAGTGARVDVVEVEFPPGAEVRFGSQPASRTQWQHVWLFDGEMELTVGERIYHLTAGDCLHMNVGEVHAFRNPTDKPSRYAVVIDLGSR</sequence>
<dbReference type="InterPro" id="IPR001387">
    <property type="entry name" value="Cro/C1-type_HTH"/>
</dbReference>
<dbReference type="InterPro" id="IPR010982">
    <property type="entry name" value="Lambda_DNA-bd_dom_sf"/>
</dbReference>
<evidence type="ECO:0000313" key="4">
    <source>
        <dbReference type="Proteomes" id="UP000291088"/>
    </source>
</evidence>
<dbReference type="InterPro" id="IPR013096">
    <property type="entry name" value="Cupin_2"/>
</dbReference>
<dbReference type="GO" id="GO:0003677">
    <property type="term" value="F:DNA binding"/>
    <property type="evidence" value="ECO:0007669"/>
    <property type="project" value="UniProtKB-KW"/>
</dbReference>
<dbReference type="Gene3D" id="2.60.120.10">
    <property type="entry name" value="Jelly Rolls"/>
    <property type="match status" value="1"/>
</dbReference>
<protein>
    <submittedName>
        <fullName evidence="3">Helix-turn-helix domain-containing protein</fullName>
    </submittedName>
</protein>
<dbReference type="SUPFAM" id="SSF47413">
    <property type="entry name" value="lambda repressor-like DNA-binding domains"/>
    <property type="match status" value="1"/>
</dbReference>
<accession>A0A4Q2SUY0</accession>
<dbReference type="SUPFAM" id="SSF51182">
    <property type="entry name" value="RmlC-like cupins"/>
    <property type="match status" value="1"/>
</dbReference>
<evidence type="ECO:0000313" key="3">
    <source>
        <dbReference type="EMBL" id="RYC09805.1"/>
    </source>
</evidence>